<feature type="transmembrane region" description="Helical" evidence="5">
    <location>
        <begin position="164"/>
        <end position="183"/>
    </location>
</feature>
<dbReference type="GO" id="GO:0032153">
    <property type="term" value="C:cell division site"/>
    <property type="evidence" value="ECO:0007669"/>
    <property type="project" value="TreeGrafter"/>
</dbReference>
<evidence type="ECO:0000256" key="1">
    <source>
        <dbReference type="ARBA" id="ARBA00004141"/>
    </source>
</evidence>
<keyword evidence="4 5" id="KW-0472">Membrane</keyword>
<organism evidence="7 8">
    <name type="scientific">Rhodotorula paludigena</name>
    <dbReference type="NCBI Taxonomy" id="86838"/>
    <lineage>
        <taxon>Eukaryota</taxon>
        <taxon>Fungi</taxon>
        <taxon>Dikarya</taxon>
        <taxon>Basidiomycota</taxon>
        <taxon>Pucciniomycotina</taxon>
        <taxon>Microbotryomycetes</taxon>
        <taxon>Sporidiobolales</taxon>
        <taxon>Sporidiobolaceae</taxon>
        <taxon>Rhodotorula</taxon>
    </lineage>
</organism>
<evidence type="ECO:0000256" key="5">
    <source>
        <dbReference type="SAM" id="Phobius"/>
    </source>
</evidence>
<dbReference type="AlphaFoldDB" id="A0AAV5GYG7"/>
<dbReference type="PANTHER" id="PTHR28013:SF3">
    <property type="entry name" value="PROTEIN DCV1-RELATED"/>
    <property type="match status" value="1"/>
</dbReference>
<dbReference type="PANTHER" id="PTHR28013">
    <property type="entry name" value="PROTEIN DCV1-RELATED"/>
    <property type="match status" value="1"/>
</dbReference>
<dbReference type="InterPro" id="IPR051380">
    <property type="entry name" value="pH-response_reg_palI/RIM9"/>
</dbReference>
<evidence type="ECO:0000256" key="6">
    <source>
        <dbReference type="SAM" id="SignalP"/>
    </source>
</evidence>
<reference evidence="7 8" key="1">
    <citation type="submission" date="2021-12" db="EMBL/GenBank/DDBJ databases">
        <title>High titer production of polyol ester of fatty acids by Rhodotorula paludigena BS15 towards product separation-free biomass refinery.</title>
        <authorList>
            <person name="Mano J."/>
            <person name="Ono H."/>
            <person name="Tanaka T."/>
            <person name="Naito K."/>
            <person name="Sushida H."/>
            <person name="Ike M."/>
            <person name="Tokuyasu K."/>
            <person name="Kitaoka M."/>
        </authorList>
    </citation>
    <scope>NUCLEOTIDE SEQUENCE [LARGE SCALE GENOMIC DNA]</scope>
    <source>
        <strain evidence="7 8">BS15</strain>
    </source>
</reference>
<comment type="caution">
    <text evidence="7">The sequence shown here is derived from an EMBL/GenBank/DDBJ whole genome shotgun (WGS) entry which is preliminary data.</text>
</comment>
<proteinExistence type="predicted"/>
<feature type="signal peptide" evidence="6">
    <location>
        <begin position="1"/>
        <end position="28"/>
    </location>
</feature>
<feature type="transmembrane region" description="Helical" evidence="5">
    <location>
        <begin position="122"/>
        <end position="144"/>
    </location>
</feature>
<gene>
    <name evidence="7" type="ORF">Rhopal_007293-T1</name>
</gene>
<keyword evidence="3 5" id="KW-1133">Transmembrane helix</keyword>
<name>A0AAV5GYG7_9BASI</name>
<evidence type="ECO:0000313" key="7">
    <source>
        <dbReference type="EMBL" id="GJN94219.1"/>
    </source>
</evidence>
<evidence type="ECO:0000256" key="2">
    <source>
        <dbReference type="ARBA" id="ARBA00022692"/>
    </source>
</evidence>
<accession>A0AAV5GYG7</accession>
<dbReference type="Pfam" id="PF06687">
    <property type="entry name" value="SUR7"/>
    <property type="match status" value="1"/>
</dbReference>
<dbReference type="EMBL" id="BQKY01000016">
    <property type="protein sequence ID" value="GJN94219.1"/>
    <property type="molecule type" value="Genomic_DNA"/>
</dbReference>
<keyword evidence="6" id="KW-0732">Signal</keyword>
<dbReference type="GO" id="GO:0005886">
    <property type="term" value="C:plasma membrane"/>
    <property type="evidence" value="ECO:0007669"/>
    <property type="project" value="InterPro"/>
</dbReference>
<dbReference type="GO" id="GO:0035838">
    <property type="term" value="C:growing cell tip"/>
    <property type="evidence" value="ECO:0007669"/>
    <property type="project" value="TreeGrafter"/>
</dbReference>
<comment type="subcellular location">
    <subcellularLocation>
        <location evidence="1">Membrane</location>
        <topology evidence="1">Multi-pass membrane protein</topology>
    </subcellularLocation>
</comment>
<keyword evidence="8" id="KW-1185">Reference proteome</keyword>
<protein>
    <recommendedName>
        <fullName evidence="9">Pali-domain-containing protein</fullName>
    </recommendedName>
</protein>
<keyword evidence="2 5" id="KW-0812">Transmembrane</keyword>
<evidence type="ECO:0000313" key="8">
    <source>
        <dbReference type="Proteomes" id="UP001342314"/>
    </source>
</evidence>
<sequence length="272" mass="28576">MAINAIHWFGAFLLFAAMALLIVASVSAPIWDTVGFLDGTINGQSATLGTWGACLANGCSDTGLGYDRTWFSGITGTTQAGDAIVRGLSKTLILVPISAGVTFIALLFALSTHLVMGILASLLSLLALVVTIVTLGLSLGFFLTLRQRVNNNIPNSNLSVAECVWLVVAACGCQLFAALFVCFTRSRRSRKARDQEFATVPAMRETTATPVATTYGNDHYSTGTGAYSTTGPDSTVGSTGPLVHDTTTAAEPMGPTTTSGVKGHWWNRKAAY</sequence>
<dbReference type="InterPro" id="IPR009571">
    <property type="entry name" value="SUR7/Rim9-like_fungi"/>
</dbReference>
<dbReference type="Proteomes" id="UP001342314">
    <property type="component" value="Unassembled WGS sequence"/>
</dbReference>
<feature type="chain" id="PRO_5044000102" description="Pali-domain-containing protein" evidence="6">
    <location>
        <begin position="29"/>
        <end position="272"/>
    </location>
</feature>
<evidence type="ECO:0000256" key="3">
    <source>
        <dbReference type="ARBA" id="ARBA00022989"/>
    </source>
</evidence>
<feature type="transmembrane region" description="Helical" evidence="5">
    <location>
        <begin position="91"/>
        <end position="110"/>
    </location>
</feature>
<evidence type="ECO:0000256" key="4">
    <source>
        <dbReference type="ARBA" id="ARBA00023136"/>
    </source>
</evidence>
<evidence type="ECO:0008006" key="9">
    <source>
        <dbReference type="Google" id="ProtNLM"/>
    </source>
</evidence>